<sequence length="93" mass="9731">MPVKPETSSDGTNTGANSTESSDSAAAAAASESALASQFRAFYEPHKDSSASAAAAAATMNMYMPQDPRLQYAALNSTMEGHMTLPLQHMQSM</sequence>
<keyword evidence="3" id="KW-1185">Reference proteome</keyword>
<evidence type="ECO:0000313" key="2">
    <source>
        <dbReference type="EMBL" id="VDK34344.1"/>
    </source>
</evidence>
<accession>A0A3P6QP30</accession>
<feature type="region of interest" description="Disordered" evidence="1">
    <location>
        <begin position="1"/>
        <end position="30"/>
    </location>
</feature>
<dbReference type="Proteomes" id="UP000271098">
    <property type="component" value="Unassembled WGS sequence"/>
</dbReference>
<dbReference type="AlphaFoldDB" id="A0A3P6QP30"/>
<protein>
    <submittedName>
        <fullName evidence="2">Uncharacterized protein</fullName>
    </submittedName>
</protein>
<proteinExistence type="predicted"/>
<dbReference type="OrthoDB" id="6247875at2759"/>
<evidence type="ECO:0000256" key="1">
    <source>
        <dbReference type="SAM" id="MobiDB-lite"/>
    </source>
</evidence>
<organism evidence="2 3">
    <name type="scientific">Gongylonema pulchrum</name>
    <dbReference type="NCBI Taxonomy" id="637853"/>
    <lineage>
        <taxon>Eukaryota</taxon>
        <taxon>Metazoa</taxon>
        <taxon>Ecdysozoa</taxon>
        <taxon>Nematoda</taxon>
        <taxon>Chromadorea</taxon>
        <taxon>Rhabditida</taxon>
        <taxon>Spirurina</taxon>
        <taxon>Spiruromorpha</taxon>
        <taxon>Spiruroidea</taxon>
        <taxon>Gongylonematidae</taxon>
        <taxon>Gongylonema</taxon>
    </lineage>
</organism>
<evidence type="ECO:0000313" key="3">
    <source>
        <dbReference type="Proteomes" id="UP000271098"/>
    </source>
</evidence>
<name>A0A3P6QP30_9BILA</name>
<feature type="compositionally biased region" description="Polar residues" evidence="1">
    <location>
        <begin position="1"/>
        <end position="15"/>
    </location>
</feature>
<reference evidence="2 3" key="1">
    <citation type="submission" date="2018-11" db="EMBL/GenBank/DDBJ databases">
        <authorList>
            <consortium name="Pathogen Informatics"/>
        </authorList>
    </citation>
    <scope>NUCLEOTIDE SEQUENCE [LARGE SCALE GENOMIC DNA]</scope>
</reference>
<dbReference type="EMBL" id="UYRT01003709">
    <property type="protein sequence ID" value="VDK34344.1"/>
    <property type="molecule type" value="Genomic_DNA"/>
</dbReference>
<gene>
    <name evidence="2" type="ORF">GPUH_LOCUS2453</name>
</gene>
<feature type="compositionally biased region" description="Low complexity" evidence="1">
    <location>
        <begin position="16"/>
        <end position="30"/>
    </location>
</feature>